<evidence type="ECO:0000256" key="5">
    <source>
        <dbReference type="ARBA" id="ARBA00022989"/>
    </source>
</evidence>
<dbReference type="FunFam" id="1.20.1250.20:FF:000651">
    <property type="entry name" value="Glutathione uptake transporter"/>
    <property type="match status" value="1"/>
</dbReference>
<reference evidence="8 9" key="1">
    <citation type="submission" date="2017-08" db="EMBL/GenBank/DDBJ databases">
        <title>Infants hospitalized years apart are colonized by the same room-sourced microbial strains.</title>
        <authorList>
            <person name="Brooks B."/>
            <person name="Olm M.R."/>
            <person name="Firek B.A."/>
            <person name="Baker R."/>
            <person name="Thomas B.C."/>
            <person name="Morowitz M.J."/>
            <person name="Banfield J.F."/>
        </authorList>
    </citation>
    <scope>NUCLEOTIDE SEQUENCE [LARGE SCALE GENOMIC DNA]</scope>
    <source>
        <strain evidence="8">S2_003_000_R2_14</strain>
    </source>
</reference>
<feature type="transmembrane region" description="Helical" evidence="7">
    <location>
        <begin position="410"/>
        <end position="432"/>
    </location>
</feature>
<evidence type="ECO:0000313" key="9">
    <source>
        <dbReference type="Proteomes" id="UP000249061"/>
    </source>
</evidence>
<evidence type="ECO:0000256" key="4">
    <source>
        <dbReference type="ARBA" id="ARBA00022856"/>
    </source>
</evidence>
<comment type="caution">
    <text evidence="8">The sequence shown here is derived from an EMBL/GenBank/DDBJ whole genome shotgun (WGS) entry which is preliminary data.</text>
</comment>
<feature type="transmembrane region" description="Helical" evidence="7">
    <location>
        <begin position="343"/>
        <end position="364"/>
    </location>
</feature>
<dbReference type="Gene3D" id="1.20.1250.20">
    <property type="entry name" value="MFS general substrate transporter like domains"/>
    <property type="match status" value="1"/>
</dbReference>
<feature type="transmembrane region" description="Helical" evidence="7">
    <location>
        <begin position="376"/>
        <end position="398"/>
    </location>
</feature>
<dbReference type="InterPro" id="IPR005279">
    <property type="entry name" value="Dipep/tripep_permease"/>
</dbReference>
<name>A0A2W5TG57_9BACT</name>
<keyword evidence="4" id="KW-0653">Protein transport</keyword>
<organism evidence="8 9">
    <name type="scientific">Archangium gephyra</name>
    <dbReference type="NCBI Taxonomy" id="48"/>
    <lineage>
        <taxon>Bacteria</taxon>
        <taxon>Pseudomonadati</taxon>
        <taxon>Myxococcota</taxon>
        <taxon>Myxococcia</taxon>
        <taxon>Myxococcales</taxon>
        <taxon>Cystobacterineae</taxon>
        <taxon>Archangiaceae</taxon>
        <taxon>Archangium</taxon>
    </lineage>
</organism>
<dbReference type="GO" id="GO:1904680">
    <property type="term" value="F:peptide transmembrane transporter activity"/>
    <property type="evidence" value="ECO:0007669"/>
    <property type="project" value="InterPro"/>
</dbReference>
<feature type="transmembrane region" description="Helical" evidence="7">
    <location>
        <begin position="61"/>
        <end position="80"/>
    </location>
</feature>
<dbReference type="Proteomes" id="UP000249061">
    <property type="component" value="Unassembled WGS sequence"/>
</dbReference>
<dbReference type="PANTHER" id="PTHR11654">
    <property type="entry name" value="OLIGOPEPTIDE TRANSPORTER-RELATED"/>
    <property type="match status" value="1"/>
</dbReference>
<keyword evidence="6 7" id="KW-0472">Membrane</keyword>
<sequence length="515" mass="56380">MTEKLAAPKAQMPRQIPFIIGNEACERFSFYGMRNVLTDFLSGYLLVSLLEAERGPAAKEVFHTFAMGVYFFPLLGGFLADRLLGKYRVILYLSIVYCIGQVMLALSIDNKFGFYGGLFLIALGSGGIKPCVSSFVGDQFDQSNKHLAKVVFEAFYFIINFGSFFASLLIPPLLKSGHARLTFAVPAILMAISTVVFWAGRNRYVNVPPSGKDPDSFFAVCRTAISEGMNIGKLLVITGSVLAAATFALMPVLHAVPTICLALVVFLAFAGPGAYLRVEHARGKHPDEAIDGVKSVLRVLVLFALVTPFFSLFDQKATTWVLQGNSMQLPGWAWFKTASQMQAVNPLLVMILIPFNNVFLYPLLRRIGIEPTPLRRMGIGLAFAASSFVAVALMQQVMDRGQQLSVLWQLLPYTLLTFGEVLVSATGLEFAYSQAPARLKGVLMAFWSLSTTIGNLWVLLANASVKSDGVTAAIKAQGWGVISTQMYFFAIFAFVAAAGFGLYARSYTVVDHYRK</sequence>
<feature type="transmembrane region" description="Helical" evidence="7">
    <location>
        <begin position="182"/>
        <end position="200"/>
    </location>
</feature>
<dbReference type="GO" id="GO:0006857">
    <property type="term" value="P:oligopeptide transport"/>
    <property type="evidence" value="ECO:0007669"/>
    <property type="project" value="InterPro"/>
</dbReference>
<feature type="transmembrane region" description="Helical" evidence="7">
    <location>
        <begin position="485"/>
        <end position="504"/>
    </location>
</feature>
<dbReference type="EMBL" id="QFQP01000014">
    <property type="protein sequence ID" value="PZR11506.1"/>
    <property type="molecule type" value="Genomic_DNA"/>
</dbReference>
<evidence type="ECO:0000313" key="8">
    <source>
        <dbReference type="EMBL" id="PZR11506.1"/>
    </source>
</evidence>
<dbReference type="InterPro" id="IPR018456">
    <property type="entry name" value="PTR2_symporter_CS"/>
</dbReference>
<dbReference type="InterPro" id="IPR000109">
    <property type="entry name" value="POT_fam"/>
</dbReference>
<feature type="transmembrane region" description="Helical" evidence="7">
    <location>
        <begin position="89"/>
        <end position="108"/>
    </location>
</feature>
<evidence type="ECO:0000256" key="3">
    <source>
        <dbReference type="ARBA" id="ARBA00022692"/>
    </source>
</evidence>
<keyword evidence="4" id="KW-0813">Transport</keyword>
<keyword evidence="5 7" id="KW-1133">Transmembrane helix</keyword>
<feature type="transmembrane region" description="Helical" evidence="7">
    <location>
        <begin position="296"/>
        <end position="313"/>
    </location>
</feature>
<feature type="transmembrane region" description="Helical" evidence="7">
    <location>
        <begin position="444"/>
        <end position="465"/>
    </location>
</feature>
<comment type="similarity">
    <text evidence="2">Belongs to the major facilitator superfamily. Proton-dependent oligopeptide transporter (POT/PTR) (TC 2.A.17) family.</text>
</comment>
<dbReference type="AlphaFoldDB" id="A0A2W5TG57"/>
<keyword evidence="4" id="KW-0571">Peptide transport</keyword>
<protein>
    <submittedName>
        <fullName evidence="8">MFS transporter</fullName>
    </submittedName>
</protein>
<proteinExistence type="inferred from homology"/>
<evidence type="ECO:0000256" key="1">
    <source>
        <dbReference type="ARBA" id="ARBA00004141"/>
    </source>
</evidence>
<evidence type="ECO:0000256" key="6">
    <source>
        <dbReference type="ARBA" id="ARBA00023136"/>
    </source>
</evidence>
<dbReference type="GO" id="GO:0016020">
    <property type="term" value="C:membrane"/>
    <property type="evidence" value="ECO:0007669"/>
    <property type="project" value="UniProtKB-SubCell"/>
</dbReference>
<evidence type="ECO:0000256" key="7">
    <source>
        <dbReference type="SAM" id="Phobius"/>
    </source>
</evidence>
<gene>
    <name evidence="8" type="ORF">DI536_17940</name>
</gene>
<dbReference type="Pfam" id="PF00854">
    <property type="entry name" value="PTR2"/>
    <property type="match status" value="1"/>
</dbReference>
<dbReference type="InterPro" id="IPR036259">
    <property type="entry name" value="MFS_trans_sf"/>
</dbReference>
<dbReference type="PROSITE" id="PS01022">
    <property type="entry name" value="PTR2_1"/>
    <property type="match status" value="1"/>
</dbReference>
<feature type="transmembrane region" description="Helical" evidence="7">
    <location>
        <begin position="114"/>
        <end position="138"/>
    </location>
</feature>
<keyword evidence="3 7" id="KW-0812">Transmembrane</keyword>
<evidence type="ECO:0000256" key="2">
    <source>
        <dbReference type="ARBA" id="ARBA00005982"/>
    </source>
</evidence>
<feature type="transmembrane region" description="Helical" evidence="7">
    <location>
        <begin position="231"/>
        <end position="250"/>
    </location>
</feature>
<accession>A0A2W5TG57</accession>
<comment type="subcellular location">
    <subcellularLocation>
        <location evidence="1">Membrane</location>
        <topology evidence="1">Multi-pass membrane protein</topology>
    </subcellularLocation>
</comment>
<feature type="transmembrane region" description="Helical" evidence="7">
    <location>
        <begin position="256"/>
        <end position="276"/>
    </location>
</feature>
<dbReference type="SUPFAM" id="SSF103473">
    <property type="entry name" value="MFS general substrate transporter"/>
    <property type="match status" value="1"/>
</dbReference>
<dbReference type="NCBIfam" id="TIGR00924">
    <property type="entry name" value="yjdL_sub1_fam"/>
    <property type="match status" value="1"/>
</dbReference>
<feature type="transmembrane region" description="Helical" evidence="7">
    <location>
        <begin position="150"/>
        <end position="170"/>
    </location>
</feature>